<dbReference type="InterPro" id="IPR029063">
    <property type="entry name" value="SAM-dependent_MTases_sf"/>
</dbReference>
<dbReference type="InterPro" id="IPR001296">
    <property type="entry name" value="Glyco_trans_1"/>
</dbReference>
<sequence>MISTKYGKMNVIPADKIVSHSLSLYGEWAGDELDFLHELIKPGMRVLDVGAFIGTHTLAFAQFVGETGQVYSFEPRKEIYELLRSNVCANDLAHVNIFNMGLAEVAGSITLESVDITESINFGGMSIDNYIAGEVNNVYEVNISTVDALDLSVVDFIKLDVEGMERRVLEGAVNVIARDLPLIFCECNSLSSGYEIFEFCQPLNYRVFSILSNAFNPNNFNGVSDNIFGDAKEISLLLVPVSKVQALELENSFESLIELKNLEDFVLPLLHKPQYAHEVLANTNSASKLSLYFPSPAVDRDRQHHKEAQKESEIALAEKHLEIVNFELQLTKLNQKISALIIDVEVKQQEVYSLHTDIQQLVTSTSWRITKPLRSLAVFVKKILKLSSAASIYWQRNPSVNGQVRLLRTIWTELRAGGLQALKTRFRMFRQAVDSPIELANTAAKQNADDIDELKRALQSLELSVETIIFDHNGGGGSNTYTSELINSTVSEHVSVLRVYCWGADWYVQLRNKSPSNNALYITADLDNLFSCLNCSSARNIIVNSLYGYKFIERAIDLIVSLKTKLSSTLDFKVHDFHSLCPSPHLSDYTQKYCGVPIDHDVCQRCLPRNLSWYHAWFDSSDMAVDIDIWRKPFQRLFDSCDVITCFDESSLNILQTDFTIDQSKVDVVPHELNYFKCIDKKFVANSLSIGVIGTLSHIKGGDVVKELCSYIDQEQLEVPVVVIGESSTQLPASAIIHGRYSPSELPSLVESLGVSVVFMASIVPETFSYTISEAIEMGMPIVAFDIGAQGRRVKEYRLGQVVPVGASPEEILNAAKSIHKAAKE</sequence>
<dbReference type="NCBIfam" id="TIGR01444">
    <property type="entry name" value="fkbM_fam"/>
    <property type="match status" value="1"/>
</dbReference>
<dbReference type="RefSeq" id="WP_150785411.1">
    <property type="nucleotide sequence ID" value="NZ_CABVJF010000001.1"/>
</dbReference>
<dbReference type="PANTHER" id="PTHR34203:SF15">
    <property type="entry name" value="SLL1173 PROTEIN"/>
    <property type="match status" value="1"/>
</dbReference>
<evidence type="ECO:0000256" key="1">
    <source>
        <dbReference type="SAM" id="Coils"/>
    </source>
</evidence>
<dbReference type="SUPFAM" id="SSF53756">
    <property type="entry name" value="UDP-Glycosyltransferase/glycogen phosphorylase"/>
    <property type="match status" value="1"/>
</dbReference>
<dbReference type="Pfam" id="PF05050">
    <property type="entry name" value="Methyltransf_21"/>
    <property type="match status" value="1"/>
</dbReference>
<proteinExistence type="predicted"/>
<evidence type="ECO:0000313" key="4">
    <source>
        <dbReference type="EMBL" id="VVP74798.1"/>
    </source>
</evidence>
<gene>
    <name evidence="4" type="ORF">PS928_00150</name>
</gene>
<accession>A0A5E7RMT1</accession>
<organism evidence="4 5">
    <name type="scientific">Pseudomonas fluorescens</name>
    <dbReference type="NCBI Taxonomy" id="294"/>
    <lineage>
        <taxon>Bacteria</taxon>
        <taxon>Pseudomonadati</taxon>
        <taxon>Pseudomonadota</taxon>
        <taxon>Gammaproteobacteria</taxon>
        <taxon>Pseudomonadales</taxon>
        <taxon>Pseudomonadaceae</taxon>
        <taxon>Pseudomonas</taxon>
    </lineage>
</organism>
<dbReference type="InterPro" id="IPR052514">
    <property type="entry name" value="SAM-dependent_MTase"/>
</dbReference>
<dbReference type="EMBL" id="CABVJF010000001">
    <property type="protein sequence ID" value="VVP74798.1"/>
    <property type="molecule type" value="Genomic_DNA"/>
</dbReference>
<dbReference type="GO" id="GO:0016757">
    <property type="term" value="F:glycosyltransferase activity"/>
    <property type="evidence" value="ECO:0007669"/>
    <property type="project" value="InterPro"/>
</dbReference>
<protein>
    <recommendedName>
        <fullName evidence="6">Methyltransferase FkbM domain-containing protein</fullName>
    </recommendedName>
</protein>
<dbReference type="OrthoDB" id="5679686at2"/>
<dbReference type="Proteomes" id="UP000381378">
    <property type="component" value="Unassembled WGS sequence"/>
</dbReference>
<keyword evidence="1" id="KW-0175">Coiled coil</keyword>
<feature type="domain" description="Methyltransferase FkbM" evidence="3">
    <location>
        <begin position="48"/>
        <end position="199"/>
    </location>
</feature>
<feature type="coiled-coil region" evidence="1">
    <location>
        <begin position="316"/>
        <end position="350"/>
    </location>
</feature>
<evidence type="ECO:0008006" key="6">
    <source>
        <dbReference type="Google" id="ProtNLM"/>
    </source>
</evidence>
<dbReference type="Pfam" id="PF00534">
    <property type="entry name" value="Glycos_transf_1"/>
    <property type="match status" value="1"/>
</dbReference>
<name>A0A5E7RMT1_PSEFL</name>
<dbReference type="AlphaFoldDB" id="A0A5E7RMT1"/>
<reference evidence="4 5" key="1">
    <citation type="submission" date="2019-09" db="EMBL/GenBank/DDBJ databases">
        <authorList>
            <person name="Chandra G."/>
            <person name="Truman W A."/>
        </authorList>
    </citation>
    <scope>NUCLEOTIDE SEQUENCE [LARGE SCALE GENOMIC DNA]</scope>
    <source>
        <strain evidence="4">PS928</strain>
    </source>
</reference>
<dbReference type="Gene3D" id="3.40.50.150">
    <property type="entry name" value="Vaccinia Virus protein VP39"/>
    <property type="match status" value="1"/>
</dbReference>
<evidence type="ECO:0000259" key="3">
    <source>
        <dbReference type="Pfam" id="PF05050"/>
    </source>
</evidence>
<dbReference type="Gene3D" id="3.40.50.2000">
    <property type="entry name" value="Glycogen Phosphorylase B"/>
    <property type="match status" value="1"/>
</dbReference>
<dbReference type="PANTHER" id="PTHR34203">
    <property type="entry name" value="METHYLTRANSFERASE, FKBM FAMILY PROTEIN"/>
    <property type="match status" value="1"/>
</dbReference>
<dbReference type="InterPro" id="IPR006342">
    <property type="entry name" value="FkbM_mtfrase"/>
</dbReference>
<evidence type="ECO:0000313" key="5">
    <source>
        <dbReference type="Proteomes" id="UP000381378"/>
    </source>
</evidence>
<evidence type="ECO:0000259" key="2">
    <source>
        <dbReference type="Pfam" id="PF00534"/>
    </source>
</evidence>
<dbReference type="SUPFAM" id="SSF53335">
    <property type="entry name" value="S-adenosyl-L-methionine-dependent methyltransferases"/>
    <property type="match status" value="1"/>
</dbReference>
<feature type="domain" description="Glycosyl transferase family 1" evidence="2">
    <location>
        <begin position="690"/>
        <end position="819"/>
    </location>
</feature>